<reference evidence="1" key="1">
    <citation type="journal article" date="2014" name="Front. Microbiol.">
        <title>High frequency of phylogenetically diverse reductive dehalogenase-homologous genes in deep subseafloor sedimentary metagenomes.</title>
        <authorList>
            <person name="Kawai M."/>
            <person name="Futagami T."/>
            <person name="Toyoda A."/>
            <person name="Takaki Y."/>
            <person name="Nishi S."/>
            <person name="Hori S."/>
            <person name="Arai W."/>
            <person name="Tsubouchi T."/>
            <person name="Morono Y."/>
            <person name="Uchiyama I."/>
            <person name="Ito T."/>
            <person name="Fujiyama A."/>
            <person name="Inagaki F."/>
            <person name="Takami H."/>
        </authorList>
    </citation>
    <scope>NUCLEOTIDE SEQUENCE</scope>
    <source>
        <strain evidence="1">Expedition CK06-06</strain>
    </source>
</reference>
<organism evidence="1">
    <name type="scientific">marine sediment metagenome</name>
    <dbReference type="NCBI Taxonomy" id="412755"/>
    <lineage>
        <taxon>unclassified sequences</taxon>
        <taxon>metagenomes</taxon>
        <taxon>ecological metagenomes</taxon>
    </lineage>
</organism>
<comment type="caution">
    <text evidence="1">The sequence shown here is derived from an EMBL/GenBank/DDBJ whole genome shotgun (WGS) entry which is preliminary data.</text>
</comment>
<dbReference type="AlphaFoldDB" id="X0YA47"/>
<protein>
    <submittedName>
        <fullName evidence="1">Uncharacterized protein</fullName>
    </submittedName>
</protein>
<feature type="non-terminal residue" evidence="1">
    <location>
        <position position="83"/>
    </location>
</feature>
<proteinExistence type="predicted"/>
<dbReference type="EMBL" id="BARS01050140">
    <property type="protein sequence ID" value="GAG45593.1"/>
    <property type="molecule type" value="Genomic_DNA"/>
</dbReference>
<gene>
    <name evidence="1" type="ORF">S01H1_74901</name>
</gene>
<evidence type="ECO:0000313" key="1">
    <source>
        <dbReference type="EMBL" id="GAG45593.1"/>
    </source>
</evidence>
<sequence>MCLTLEAELERKWGRYPALRKALEDKRVPDRYYGLTSASDNMFDQIQRLLEIGIAVREYGEAIKDLSLSGDREEIGRDLNRIC</sequence>
<accession>X0YA47</accession>
<name>X0YA47_9ZZZZ</name>